<keyword evidence="2" id="KW-0067">ATP-binding</keyword>
<evidence type="ECO:0000256" key="2">
    <source>
        <dbReference type="ARBA" id="ARBA00022840"/>
    </source>
</evidence>
<proteinExistence type="predicted"/>
<dbReference type="PRINTS" id="PR00301">
    <property type="entry name" value="HEATSHOCK70"/>
</dbReference>
<dbReference type="EMBL" id="AHHH01000003">
    <property type="protein sequence ID" value="ESU45671.1"/>
    <property type="molecule type" value="Genomic_DNA"/>
</dbReference>
<reference evidence="4" key="1">
    <citation type="submission" date="2012-02" db="EMBL/GenBank/DDBJ databases">
        <title>Genome sequencing of Giardia lamblia Genotypes A2 and B isolates (DH and GS) and comparative analysis with the genomes of Genotypes A1 and E (WB and Pig).</title>
        <authorList>
            <person name="Adam R."/>
            <person name="Dahlstrom E."/>
            <person name="Martens C."/>
            <person name="Bruno D."/>
            <person name="Barbian K."/>
            <person name="Porcella S.F."/>
            <person name="Nash T."/>
        </authorList>
    </citation>
    <scope>NUCLEOTIDE SEQUENCE</scope>
    <source>
        <strain evidence="4">GS</strain>
    </source>
</reference>
<dbReference type="Gene3D" id="3.30.30.30">
    <property type="match status" value="1"/>
</dbReference>
<reference evidence="3 4" key="2">
    <citation type="journal article" date="2013" name="Genome Biol. Evol.">
        <title>Genome sequencing of Giardia lamblia genotypes A2 and B isolates (DH and GS) and comparative analysis with the genomes of genotypes A1 and E (WB and Pig).</title>
        <authorList>
            <person name="Adam R.D."/>
            <person name="Dahlstrom E.W."/>
            <person name="Martens C.A."/>
            <person name="Bruno D.P."/>
            <person name="Barbian K.D."/>
            <person name="Ricklefs S.M."/>
            <person name="Hernandez M.M."/>
            <person name="Narla N.P."/>
            <person name="Patel R.B."/>
            <person name="Porcella S.F."/>
            <person name="Nash T.E."/>
        </authorList>
    </citation>
    <scope>NUCLEOTIDE SEQUENCE [LARGE SCALE GENOMIC DNA]</scope>
    <source>
        <strain evidence="3 4">GS</strain>
    </source>
</reference>
<dbReference type="PANTHER" id="PTHR19375">
    <property type="entry name" value="HEAT SHOCK PROTEIN 70KDA"/>
    <property type="match status" value="1"/>
</dbReference>
<evidence type="ECO:0000313" key="4">
    <source>
        <dbReference type="Proteomes" id="UP000018040"/>
    </source>
</evidence>
<dbReference type="PROSITE" id="PS00297">
    <property type="entry name" value="HSP70_1"/>
    <property type="match status" value="1"/>
</dbReference>
<name>V6U3X3_GIAIN</name>
<keyword evidence="1" id="KW-0547">Nucleotide-binding</keyword>
<dbReference type="Gene3D" id="3.30.420.40">
    <property type="match status" value="1"/>
</dbReference>
<dbReference type="VEuPathDB" id="GiardiaDB:DHA2_17121"/>
<accession>V6U3X3</accession>
<protein>
    <submittedName>
        <fullName evidence="3">Zinc finger, C3HC4 type</fullName>
    </submittedName>
</protein>
<comment type="caution">
    <text evidence="3">The sequence shown here is derived from an EMBL/GenBank/DDBJ whole genome shotgun (WGS) entry which is preliminary data.</text>
</comment>
<dbReference type="GO" id="GO:0005524">
    <property type="term" value="F:ATP binding"/>
    <property type="evidence" value="ECO:0007669"/>
    <property type="project" value="UniProtKB-KW"/>
</dbReference>
<sequence>MMTSSRVNQKEYTKIKMIALVFAALALAETIIGIDLGTTYSCVAVSRAGQVEIIPNELGARVTPSYVAFTADGERLVGDAAKNYAPISPENTIFDVKRLIGRKFDDPEVQKDMKLLPYKVINKDGRPFVQLSGTNLPKELQNKIMSPEEISAMVLTKMKTIAEDYLGEKITKAVVTVPHTSLTRSVLLPRTPAASLDLMSFASSMSLPRPLSPMGSIRRHRRRLARRRTSLSSTVVVVHTMCPSSLSTLVSSRSWQLLETHILVARTLIAVFLTIS</sequence>
<dbReference type="InterPro" id="IPR018181">
    <property type="entry name" value="Heat_shock_70_CS"/>
</dbReference>
<dbReference type="InterPro" id="IPR043129">
    <property type="entry name" value="ATPase_NBD"/>
</dbReference>
<dbReference type="OrthoDB" id="2401965at2759"/>
<gene>
    <name evidence="3" type="ORF">GSB_151361</name>
</gene>
<dbReference type="FunFam" id="3.30.30.30:FF:000003">
    <property type="entry name" value="Heat shock protein 9"/>
    <property type="match status" value="1"/>
</dbReference>
<dbReference type="SUPFAM" id="SSF53067">
    <property type="entry name" value="Actin-like ATPase domain"/>
    <property type="match status" value="1"/>
</dbReference>
<dbReference type="Proteomes" id="UP000018040">
    <property type="component" value="Unassembled WGS sequence"/>
</dbReference>
<evidence type="ECO:0000313" key="3">
    <source>
        <dbReference type="EMBL" id="ESU45671.1"/>
    </source>
</evidence>
<evidence type="ECO:0000256" key="1">
    <source>
        <dbReference type="ARBA" id="ARBA00022741"/>
    </source>
</evidence>
<organism evidence="3 4">
    <name type="scientific">Giardia intestinalis</name>
    <name type="common">Giardia lamblia</name>
    <dbReference type="NCBI Taxonomy" id="5741"/>
    <lineage>
        <taxon>Eukaryota</taxon>
        <taxon>Metamonada</taxon>
        <taxon>Diplomonadida</taxon>
        <taxon>Hexamitidae</taxon>
        <taxon>Giardiinae</taxon>
        <taxon>Giardia</taxon>
    </lineage>
</organism>
<dbReference type="VEuPathDB" id="GiardiaDB:GL50581_3283"/>
<dbReference type="GO" id="GO:0140662">
    <property type="term" value="F:ATP-dependent protein folding chaperone"/>
    <property type="evidence" value="ECO:0007669"/>
    <property type="project" value="InterPro"/>
</dbReference>
<dbReference type="VEuPathDB" id="GiardiaDB:GL50803_0017121"/>
<dbReference type="Pfam" id="PF00012">
    <property type="entry name" value="HSP70"/>
    <property type="match status" value="1"/>
</dbReference>
<dbReference type="AlphaFoldDB" id="V6U3X3"/>
<dbReference type="VEuPathDB" id="GiardiaDB:QR46_0237"/>
<dbReference type="InterPro" id="IPR013126">
    <property type="entry name" value="Hsp_70_fam"/>
</dbReference>